<proteinExistence type="predicted"/>
<dbReference type="STRING" id="870435.A0A0C3KEK5"/>
<accession>A0A0C3KEK5</accession>
<sequence>PEIMWSQLRCRFTPGFEAILEQGVKEGWYDIDNMLERLVFHWLFIPWLQGELLAYKDHVNNTAKRHDYSWTNLKVMPHGVPNLIYESAGDYGAIDFKVKVDLVDIKHVQKLYITPTHLVFDLVPPAFGVHIESFYVDMGHPSVTRQNVWAIYHELCGLIQQH</sequence>
<organism evidence="1 2">
    <name type="scientific">Pisolithus tinctorius Marx 270</name>
    <dbReference type="NCBI Taxonomy" id="870435"/>
    <lineage>
        <taxon>Eukaryota</taxon>
        <taxon>Fungi</taxon>
        <taxon>Dikarya</taxon>
        <taxon>Basidiomycota</taxon>
        <taxon>Agaricomycotina</taxon>
        <taxon>Agaricomycetes</taxon>
        <taxon>Agaricomycetidae</taxon>
        <taxon>Boletales</taxon>
        <taxon>Sclerodermatineae</taxon>
        <taxon>Pisolithaceae</taxon>
        <taxon>Pisolithus</taxon>
    </lineage>
</organism>
<evidence type="ECO:0000313" key="2">
    <source>
        <dbReference type="Proteomes" id="UP000054217"/>
    </source>
</evidence>
<dbReference type="Proteomes" id="UP000054217">
    <property type="component" value="Unassembled WGS sequence"/>
</dbReference>
<feature type="non-terminal residue" evidence="1">
    <location>
        <position position="162"/>
    </location>
</feature>
<feature type="non-terminal residue" evidence="1">
    <location>
        <position position="1"/>
    </location>
</feature>
<dbReference type="OrthoDB" id="5946233at2759"/>
<dbReference type="EMBL" id="KN831958">
    <property type="protein sequence ID" value="KIO08032.1"/>
    <property type="molecule type" value="Genomic_DNA"/>
</dbReference>
<evidence type="ECO:0000313" key="1">
    <source>
        <dbReference type="EMBL" id="KIO08032.1"/>
    </source>
</evidence>
<dbReference type="HOGENOM" id="CLU_138920_0_0_1"/>
<dbReference type="InParanoid" id="A0A0C3KEK5"/>
<protein>
    <submittedName>
        <fullName evidence="1">Uncharacterized protein</fullName>
    </submittedName>
</protein>
<keyword evidence="2" id="KW-1185">Reference proteome</keyword>
<reference evidence="2" key="2">
    <citation type="submission" date="2015-01" db="EMBL/GenBank/DDBJ databases">
        <title>Evolutionary Origins and Diversification of the Mycorrhizal Mutualists.</title>
        <authorList>
            <consortium name="DOE Joint Genome Institute"/>
            <consortium name="Mycorrhizal Genomics Consortium"/>
            <person name="Kohler A."/>
            <person name="Kuo A."/>
            <person name="Nagy L.G."/>
            <person name="Floudas D."/>
            <person name="Copeland A."/>
            <person name="Barry K.W."/>
            <person name="Cichocki N."/>
            <person name="Veneault-Fourrey C."/>
            <person name="LaButti K."/>
            <person name="Lindquist E.A."/>
            <person name="Lipzen A."/>
            <person name="Lundell T."/>
            <person name="Morin E."/>
            <person name="Murat C."/>
            <person name="Riley R."/>
            <person name="Ohm R."/>
            <person name="Sun H."/>
            <person name="Tunlid A."/>
            <person name="Henrissat B."/>
            <person name="Grigoriev I.V."/>
            <person name="Hibbett D.S."/>
            <person name="Martin F."/>
        </authorList>
    </citation>
    <scope>NUCLEOTIDE SEQUENCE [LARGE SCALE GENOMIC DNA]</scope>
    <source>
        <strain evidence="2">Marx 270</strain>
    </source>
</reference>
<gene>
    <name evidence="1" type="ORF">M404DRAFT_96137</name>
</gene>
<name>A0A0C3KEK5_PISTI</name>
<dbReference type="AlphaFoldDB" id="A0A0C3KEK5"/>
<reference evidence="1 2" key="1">
    <citation type="submission" date="2014-04" db="EMBL/GenBank/DDBJ databases">
        <authorList>
            <consortium name="DOE Joint Genome Institute"/>
            <person name="Kuo A."/>
            <person name="Kohler A."/>
            <person name="Costa M.D."/>
            <person name="Nagy L.G."/>
            <person name="Floudas D."/>
            <person name="Copeland A."/>
            <person name="Barry K.W."/>
            <person name="Cichocki N."/>
            <person name="Veneault-Fourrey C."/>
            <person name="LaButti K."/>
            <person name="Lindquist E.A."/>
            <person name="Lipzen A."/>
            <person name="Lundell T."/>
            <person name="Morin E."/>
            <person name="Murat C."/>
            <person name="Sun H."/>
            <person name="Tunlid A."/>
            <person name="Henrissat B."/>
            <person name="Grigoriev I.V."/>
            <person name="Hibbett D.S."/>
            <person name="Martin F."/>
            <person name="Nordberg H.P."/>
            <person name="Cantor M.N."/>
            <person name="Hua S.X."/>
        </authorList>
    </citation>
    <scope>NUCLEOTIDE SEQUENCE [LARGE SCALE GENOMIC DNA]</scope>
    <source>
        <strain evidence="1 2">Marx 270</strain>
    </source>
</reference>